<sequence>MSAEGRSSPRPTPMALGGRTDPARRVRPVDYSATGRTAATPVSEPATGSTTGRSTTAGTAMTGRAAAGSADPTDQPSDVLPRRRARTLEPSQALSTPPTDAVHTLAPEDPRPLPRPLRVDEAEIRTVGVSVLTTARIVEAVADPQDAWTADAGASDHFLRGDLVVQVRRADNVVIGAFSARYALSVRPEEYESALDVADDAAGPSARGGGGTRHPTSRRELLARLEDAGFVITPGSTHGRVTHPEHPGLVVPFASTPSDRRFTRHAVAQIRRVFGIDLRR</sequence>
<dbReference type="Proteomes" id="UP000698222">
    <property type="component" value="Unassembled WGS sequence"/>
</dbReference>
<reference evidence="2 3" key="1">
    <citation type="submission" date="2021-03" db="EMBL/GenBank/DDBJ databases">
        <title>Sequencing the genomes of 1000 actinobacteria strains.</title>
        <authorList>
            <person name="Klenk H.-P."/>
        </authorList>
    </citation>
    <scope>NUCLEOTIDE SEQUENCE [LARGE SCALE GENOMIC DNA]</scope>
    <source>
        <strain evidence="2 3">DSM 14564</strain>
    </source>
</reference>
<accession>A0ABS4YQ13</accession>
<evidence type="ECO:0000313" key="2">
    <source>
        <dbReference type="EMBL" id="MBP2410023.1"/>
    </source>
</evidence>
<proteinExistence type="predicted"/>
<keyword evidence="3" id="KW-1185">Reference proteome</keyword>
<gene>
    <name evidence="2" type="ORF">JOF44_002926</name>
</gene>
<protein>
    <submittedName>
        <fullName evidence="2">Uncharacterized protein</fullName>
    </submittedName>
</protein>
<comment type="caution">
    <text evidence="2">The sequence shown here is derived from an EMBL/GenBank/DDBJ whole genome shotgun (WGS) entry which is preliminary data.</text>
</comment>
<feature type="compositionally biased region" description="Low complexity" evidence="1">
    <location>
        <begin position="46"/>
        <end position="70"/>
    </location>
</feature>
<feature type="compositionally biased region" description="Polar residues" evidence="1">
    <location>
        <begin position="89"/>
        <end position="98"/>
    </location>
</feature>
<feature type="region of interest" description="Disordered" evidence="1">
    <location>
        <begin position="1"/>
        <end position="115"/>
    </location>
</feature>
<dbReference type="EMBL" id="JAGIOC010000001">
    <property type="protein sequence ID" value="MBP2410023.1"/>
    <property type="molecule type" value="Genomic_DNA"/>
</dbReference>
<name>A0ABS4YQ13_9MICO</name>
<evidence type="ECO:0000313" key="3">
    <source>
        <dbReference type="Proteomes" id="UP000698222"/>
    </source>
</evidence>
<dbReference type="RefSeq" id="WP_209892960.1">
    <property type="nucleotide sequence ID" value="NZ_BAAAJV010000041.1"/>
</dbReference>
<organism evidence="2 3">
    <name type="scientific">Brachybacterium fresconis</name>
    <dbReference type="NCBI Taxonomy" id="173363"/>
    <lineage>
        <taxon>Bacteria</taxon>
        <taxon>Bacillati</taxon>
        <taxon>Actinomycetota</taxon>
        <taxon>Actinomycetes</taxon>
        <taxon>Micrococcales</taxon>
        <taxon>Dermabacteraceae</taxon>
        <taxon>Brachybacterium</taxon>
    </lineage>
</organism>
<evidence type="ECO:0000256" key="1">
    <source>
        <dbReference type="SAM" id="MobiDB-lite"/>
    </source>
</evidence>
<feature type="compositionally biased region" description="Basic and acidic residues" evidence="1">
    <location>
        <begin position="106"/>
        <end position="115"/>
    </location>
</feature>